<dbReference type="Proteomes" id="UP000198762">
    <property type="component" value="Unassembled WGS sequence"/>
</dbReference>
<feature type="domain" description="SGNH hydrolase-type esterase" evidence="1">
    <location>
        <begin position="43"/>
        <end position="202"/>
    </location>
</feature>
<dbReference type="OrthoDB" id="9786188at2"/>
<dbReference type="Gene3D" id="3.40.50.1110">
    <property type="entry name" value="SGNH hydrolase"/>
    <property type="match status" value="1"/>
</dbReference>
<dbReference type="InterPro" id="IPR036514">
    <property type="entry name" value="SGNH_hydro_sf"/>
</dbReference>
<name>A0A1H9YIM6_9GAMM</name>
<organism evidence="2 3">
    <name type="scientific">Marinobacter segnicrescens</name>
    <dbReference type="NCBI Taxonomy" id="430453"/>
    <lineage>
        <taxon>Bacteria</taxon>
        <taxon>Pseudomonadati</taxon>
        <taxon>Pseudomonadota</taxon>
        <taxon>Gammaproteobacteria</taxon>
        <taxon>Pseudomonadales</taxon>
        <taxon>Marinobacteraceae</taxon>
        <taxon>Marinobacter</taxon>
    </lineage>
</organism>
<dbReference type="InterPro" id="IPR013830">
    <property type="entry name" value="SGNH_hydro"/>
</dbReference>
<dbReference type="AlphaFoldDB" id="A0A1H9YIM6"/>
<dbReference type="PANTHER" id="PTHR30383">
    <property type="entry name" value="THIOESTERASE 1/PROTEASE 1/LYSOPHOSPHOLIPASE L1"/>
    <property type="match status" value="1"/>
</dbReference>
<evidence type="ECO:0000313" key="2">
    <source>
        <dbReference type="EMBL" id="SES68917.1"/>
    </source>
</evidence>
<sequence length="227" mass="24851">MVVNSVVASITTVFSRQRSTVLLFWLLACLVLPGAAAARTILVMGDSLSAAYGVETEIAWVNLLRERLEEHDHEQWQVVNASISGETTDGGARRLPALLDKHQPDIVIIELGGNDGLRGFQPPVIRDNLSAMIKASQQAGARVLLVGMQIPPNYGASYTRLFTEMYPNLSDQYDTALVPFFLDGIYNGDGLMQDDGIHPTSEAQPLLLENVWPHLQPLLQETASASR</sequence>
<gene>
    <name evidence="2" type="ORF">SAMN04487962_101188</name>
</gene>
<dbReference type="RefSeq" id="WP_091848354.1">
    <property type="nucleotide sequence ID" value="NZ_FOHZ01000001.1"/>
</dbReference>
<dbReference type="SUPFAM" id="SSF52266">
    <property type="entry name" value="SGNH hydrolase"/>
    <property type="match status" value="1"/>
</dbReference>
<protein>
    <submittedName>
        <fullName evidence="2">Acyl-CoA thioesterase-1</fullName>
    </submittedName>
</protein>
<dbReference type="GO" id="GO:0004622">
    <property type="term" value="F:phosphatidylcholine lysophospholipase activity"/>
    <property type="evidence" value="ECO:0007669"/>
    <property type="project" value="TreeGrafter"/>
</dbReference>
<accession>A0A1H9YIM6</accession>
<evidence type="ECO:0000313" key="3">
    <source>
        <dbReference type="Proteomes" id="UP000198762"/>
    </source>
</evidence>
<dbReference type="CDD" id="cd01822">
    <property type="entry name" value="Lysophospholipase_L1_like"/>
    <property type="match status" value="1"/>
</dbReference>
<dbReference type="STRING" id="430453.SAMN04487962_101188"/>
<keyword evidence="3" id="KW-1185">Reference proteome</keyword>
<evidence type="ECO:0000259" key="1">
    <source>
        <dbReference type="Pfam" id="PF13472"/>
    </source>
</evidence>
<dbReference type="InterPro" id="IPR051532">
    <property type="entry name" value="Ester_Hydrolysis_Enzymes"/>
</dbReference>
<dbReference type="PANTHER" id="PTHR30383:SF24">
    <property type="entry name" value="THIOESTERASE 1_PROTEASE 1_LYSOPHOSPHOLIPASE L1"/>
    <property type="match status" value="1"/>
</dbReference>
<dbReference type="EMBL" id="FOHZ01000001">
    <property type="protein sequence ID" value="SES68917.1"/>
    <property type="molecule type" value="Genomic_DNA"/>
</dbReference>
<dbReference type="Pfam" id="PF13472">
    <property type="entry name" value="Lipase_GDSL_2"/>
    <property type="match status" value="1"/>
</dbReference>
<proteinExistence type="predicted"/>
<reference evidence="3" key="1">
    <citation type="submission" date="2016-10" db="EMBL/GenBank/DDBJ databases">
        <authorList>
            <person name="Varghese N."/>
            <person name="Submissions S."/>
        </authorList>
    </citation>
    <scope>NUCLEOTIDE SEQUENCE [LARGE SCALE GENOMIC DNA]</scope>
    <source>
        <strain evidence="3">CGMCC 1.6489</strain>
    </source>
</reference>